<evidence type="ECO:0000313" key="3">
    <source>
        <dbReference type="Proteomes" id="UP001318682"/>
    </source>
</evidence>
<reference evidence="2 3" key="1">
    <citation type="submission" date="2015-07" db="EMBL/GenBank/DDBJ databases">
        <authorList>
            <person name="Voget S."/>
            <person name="Dogs M."/>
            <person name="Brinkhoff T.H."/>
            <person name="Daniel R."/>
        </authorList>
    </citation>
    <scope>NUCLEOTIDE SEQUENCE [LARGE SCALE GENOMIC DNA]</scope>
    <source>
        <strain evidence="2 3">B14</strain>
    </source>
</reference>
<protein>
    <recommendedName>
        <fullName evidence="4">DUF4446 family protein</fullName>
    </recommendedName>
</protein>
<gene>
    <name evidence="2" type="ORF">ROLI_013140</name>
</gene>
<evidence type="ECO:0000313" key="2">
    <source>
        <dbReference type="EMBL" id="WVX48235.1"/>
    </source>
</evidence>
<keyword evidence="1" id="KW-1133">Transmembrane helix</keyword>
<feature type="transmembrane region" description="Helical" evidence="1">
    <location>
        <begin position="14"/>
        <end position="31"/>
    </location>
</feature>
<dbReference type="RefSeq" id="WP_222869718.1">
    <property type="nucleotide sequence ID" value="NZ_CP143423.1"/>
</dbReference>
<keyword evidence="1" id="KW-0812">Transmembrane</keyword>
<keyword evidence="1" id="KW-0472">Membrane</keyword>
<sequence length="162" mass="18448">MLETVQNLFFANPLELYTAVIATLGVAFWLIDRRSMKAALNAARASETNALRFRRQEIEAGVERNFATLQMKCQATRDIWRNHNLRNGPKLGLGLHFSSEQKEILRVERAGGSFLDHFKSSAPKPDSSEIDELEAYFAAADHTSLQLKRLESQLPEPQNFYH</sequence>
<reference evidence="3" key="2">
    <citation type="submission" date="2024-01" db="EMBL/GenBank/DDBJ databases">
        <title>Roseobacter fucihabitans sp. nov., isolated from the brown alga Fucus spiralis.</title>
        <authorList>
            <person name="Hahnke S."/>
            <person name="Berger M."/>
            <person name="Schlingloff A."/>
            <person name="Athale I."/>
            <person name="Neumann-Schaal M."/>
            <person name="Adenaya A."/>
            <person name="Poehlein A."/>
            <person name="Daniel R."/>
            <person name="Pertersen J."/>
            <person name="Brinkhoff T."/>
        </authorList>
    </citation>
    <scope>NUCLEOTIDE SEQUENCE [LARGE SCALE GENOMIC DNA]</scope>
    <source>
        <strain evidence="3">B14</strain>
    </source>
</reference>
<accession>A0ABZ2BSQ7</accession>
<dbReference type="Proteomes" id="UP001318682">
    <property type="component" value="Chromosome"/>
</dbReference>
<evidence type="ECO:0008006" key="4">
    <source>
        <dbReference type="Google" id="ProtNLM"/>
    </source>
</evidence>
<organism evidence="2 3">
    <name type="scientific">Roseobacter fucihabitans</name>
    <dbReference type="NCBI Taxonomy" id="1537242"/>
    <lineage>
        <taxon>Bacteria</taxon>
        <taxon>Pseudomonadati</taxon>
        <taxon>Pseudomonadota</taxon>
        <taxon>Alphaproteobacteria</taxon>
        <taxon>Rhodobacterales</taxon>
        <taxon>Roseobacteraceae</taxon>
        <taxon>Roseobacter</taxon>
    </lineage>
</organism>
<name>A0ABZ2BSQ7_9RHOB</name>
<keyword evidence="3" id="KW-1185">Reference proteome</keyword>
<evidence type="ECO:0000256" key="1">
    <source>
        <dbReference type="SAM" id="Phobius"/>
    </source>
</evidence>
<proteinExistence type="predicted"/>
<dbReference type="EMBL" id="CP143423">
    <property type="protein sequence ID" value="WVX48235.1"/>
    <property type="molecule type" value="Genomic_DNA"/>
</dbReference>